<dbReference type="EMBL" id="AZBU02000001">
    <property type="protein sequence ID" value="TMS39117.1"/>
    <property type="molecule type" value="Genomic_DNA"/>
</dbReference>
<dbReference type="AlphaFoldDB" id="A0A4U8V445"/>
<name>A0A4U8V445_STECR</name>
<evidence type="ECO:0000313" key="2">
    <source>
        <dbReference type="Proteomes" id="UP000298663"/>
    </source>
</evidence>
<sequence length="130" mass="15180">MVDDEIAYKKHLTERSVNDSKKLQELQKQIKERRLPVFKQLSEWIHGRTVAEEDFSRREANRRCLAEVTAEVSFARRGPLLPNILTDLCANLNETRTAMKADRIERDWKEELDETKDEIAHCSISQVSVL</sequence>
<dbReference type="EMBL" id="CM016762">
    <property type="protein sequence ID" value="TMS39117.1"/>
    <property type="molecule type" value="Genomic_DNA"/>
</dbReference>
<accession>A0A4U8V445</accession>
<reference evidence="1 2" key="1">
    <citation type="journal article" date="2015" name="Genome Biol.">
        <title>Comparative genomics of Steinernema reveals deeply conserved gene regulatory networks.</title>
        <authorList>
            <person name="Dillman A.R."/>
            <person name="Macchietto M."/>
            <person name="Porter C.F."/>
            <person name="Rogers A."/>
            <person name="Williams B."/>
            <person name="Antoshechkin I."/>
            <person name="Lee M.M."/>
            <person name="Goodwin Z."/>
            <person name="Lu X."/>
            <person name="Lewis E.E."/>
            <person name="Goodrich-Blair H."/>
            <person name="Stock S.P."/>
            <person name="Adams B.J."/>
            <person name="Sternberg P.W."/>
            <person name="Mortazavi A."/>
        </authorList>
    </citation>
    <scope>NUCLEOTIDE SEQUENCE [LARGE SCALE GENOMIC DNA]</scope>
    <source>
        <strain evidence="1 2">ALL</strain>
    </source>
</reference>
<organism evidence="1 2">
    <name type="scientific">Steinernema carpocapsae</name>
    <name type="common">Entomopathogenic nematode</name>
    <dbReference type="NCBI Taxonomy" id="34508"/>
    <lineage>
        <taxon>Eukaryota</taxon>
        <taxon>Metazoa</taxon>
        <taxon>Ecdysozoa</taxon>
        <taxon>Nematoda</taxon>
        <taxon>Chromadorea</taxon>
        <taxon>Rhabditida</taxon>
        <taxon>Tylenchina</taxon>
        <taxon>Panagrolaimomorpha</taxon>
        <taxon>Strongyloidoidea</taxon>
        <taxon>Steinernematidae</taxon>
        <taxon>Steinernema</taxon>
    </lineage>
</organism>
<comment type="caution">
    <text evidence="1">The sequence shown here is derived from an EMBL/GenBank/DDBJ whole genome shotgun (WGS) entry which is preliminary data.</text>
</comment>
<evidence type="ECO:0000313" key="1">
    <source>
        <dbReference type="EMBL" id="TMS39117.1"/>
    </source>
</evidence>
<gene>
    <name evidence="1" type="ORF">L596_005691</name>
</gene>
<dbReference type="Proteomes" id="UP000298663">
    <property type="component" value="Chromosome X"/>
</dbReference>
<keyword evidence="2" id="KW-1185">Reference proteome</keyword>
<proteinExistence type="predicted"/>
<reference evidence="1 2" key="2">
    <citation type="journal article" date="2019" name="G3 (Bethesda)">
        <title>Hybrid Assembly of the Genome of the Entomopathogenic Nematode Steinernema carpocapsae Identifies the X-Chromosome.</title>
        <authorList>
            <person name="Serra L."/>
            <person name="Macchietto M."/>
            <person name="Macias-Munoz A."/>
            <person name="McGill C.J."/>
            <person name="Rodriguez I.M."/>
            <person name="Rodriguez B."/>
            <person name="Murad R."/>
            <person name="Mortazavi A."/>
        </authorList>
    </citation>
    <scope>NUCLEOTIDE SEQUENCE [LARGE SCALE GENOMIC DNA]</scope>
    <source>
        <strain evidence="1 2">ALL</strain>
    </source>
</reference>
<protein>
    <submittedName>
        <fullName evidence="1">Uncharacterized protein</fullName>
    </submittedName>
</protein>